<dbReference type="OrthoDB" id="9774675at2"/>
<dbReference type="PRINTS" id="PR00419">
    <property type="entry name" value="ADXRDTASE"/>
</dbReference>
<dbReference type="InterPro" id="IPR002937">
    <property type="entry name" value="Amino_oxidase"/>
</dbReference>
<dbReference type="Proteomes" id="UP000240912">
    <property type="component" value="Unassembled WGS sequence"/>
</dbReference>
<dbReference type="SUPFAM" id="SSF51905">
    <property type="entry name" value="FAD/NAD(P)-binding domain"/>
    <property type="match status" value="1"/>
</dbReference>
<reference evidence="8 9" key="1">
    <citation type="submission" date="2018-03" db="EMBL/GenBank/DDBJ databases">
        <authorList>
            <person name="Keele B.F."/>
        </authorList>
    </citation>
    <scope>NUCLEOTIDE SEQUENCE [LARGE SCALE GENOMIC DNA]</scope>
    <source>
        <strain evidence="8 9">YL28-9</strain>
    </source>
</reference>
<feature type="signal peptide" evidence="6">
    <location>
        <begin position="1"/>
        <end position="20"/>
    </location>
</feature>
<dbReference type="GO" id="GO:0016117">
    <property type="term" value="P:carotenoid biosynthetic process"/>
    <property type="evidence" value="ECO:0007669"/>
    <property type="project" value="UniProtKB-KW"/>
</dbReference>
<dbReference type="AlphaFoldDB" id="A0A2T3HPQ6"/>
<feature type="domain" description="Amine oxidase" evidence="7">
    <location>
        <begin position="14"/>
        <end position="487"/>
    </location>
</feature>
<keyword evidence="3 5" id="KW-0125">Carotenoid biosynthesis</keyword>
<evidence type="ECO:0000256" key="4">
    <source>
        <dbReference type="ARBA" id="ARBA00023002"/>
    </source>
</evidence>
<comment type="pathway">
    <text evidence="1 5">Carotenoid biosynthesis.</text>
</comment>
<name>A0A2T3HPQ6_9SPHI</name>
<sequence>MQTTKKIAVIGAGFAGMAAAALLARAGHEVTIYEKNDQAGGRARKWEKDGYTFDMGPSWYWMPEVFEDFFKLFGKTTRDFYQLERLSPSYRVYFGKDDFVDVPATTDELSSLFEQLEPGSAVNLQKFLAQAQYKYEVGMGEFVFKPSHSFLEYLDPRLAVQGLRLQLTGNMRKHVSALFKSPKLRALLEFPVLFLGERPQKTPALYSLMNYADLVLGTWYPMGGMHRIVQAMESVCREQGVHFKFSTPVKSIIVEQGRATGLHCGEQTFKADFVIGNADYHHLDRVVLPAGSGNYDEKYWDKRKMAPSSLLFYLGLNCKLDGLKHHTLFFDEDFDKHAHDIYEDASWPEAPLFYVCASSVTDPAAAPPGCENLFFLMPLAPGLTDSEALREQYYDLLLERFRKLTGHDIRGHVKVKRSYAMKDFEADYNAYKGNAYGLANTLMQTAFLKPAMRAKKVSNMLFTGQLTVPGPGVPPALVSGQVAAAEALKMLD</sequence>
<gene>
    <name evidence="8" type="ORF">C7T94_06665</name>
</gene>
<proteinExistence type="inferred from homology"/>
<organism evidence="8 9">
    <name type="scientific">Pedobacter yulinensis</name>
    <dbReference type="NCBI Taxonomy" id="2126353"/>
    <lineage>
        <taxon>Bacteria</taxon>
        <taxon>Pseudomonadati</taxon>
        <taxon>Bacteroidota</taxon>
        <taxon>Sphingobacteriia</taxon>
        <taxon>Sphingobacteriales</taxon>
        <taxon>Sphingobacteriaceae</taxon>
        <taxon>Pedobacter</taxon>
    </lineage>
</organism>
<dbReference type="PANTHER" id="PTHR43734">
    <property type="entry name" value="PHYTOENE DESATURASE"/>
    <property type="match status" value="1"/>
</dbReference>
<keyword evidence="4 5" id="KW-0560">Oxidoreductase</keyword>
<comment type="similarity">
    <text evidence="2 5">Belongs to the carotenoid/retinoid oxidoreductase family.</text>
</comment>
<evidence type="ECO:0000259" key="7">
    <source>
        <dbReference type="Pfam" id="PF01593"/>
    </source>
</evidence>
<evidence type="ECO:0000313" key="9">
    <source>
        <dbReference type="Proteomes" id="UP000240912"/>
    </source>
</evidence>
<dbReference type="PANTHER" id="PTHR43734:SF1">
    <property type="entry name" value="PHYTOENE DESATURASE"/>
    <property type="match status" value="1"/>
</dbReference>
<evidence type="ECO:0000256" key="1">
    <source>
        <dbReference type="ARBA" id="ARBA00004829"/>
    </source>
</evidence>
<dbReference type="NCBIfam" id="TIGR02734">
    <property type="entry name" value="crtI_fam"/>
    <property type="match status" value="1"/>
</dbReference>
<keyword evidence="9" id="KW-1185">Reference proteome</keyword>
<dbReference type="InterPro" id="IPR036188">
    <property type="entry name" value="FAD/NAD-bd_sf"/>
</dbReference>
<evidence type="ECO:0000256" key="2">
    <source>
        <dbReference type="ARBA" id="ARBA00006046"/>
    </source>
</evidence>
<evidence type="ECO:0000313" key="8">
    <source>
        <dbReference type="EMBL" id="PST84387.1"/>
    </source>
</evidence>
<comment type="caution">
    <text evidence="8">The sequence shown here is derived from an EMBL/GenBank/DDBJ whole genome shotgun (WGS) entry which is preliminary data.</text>
</comment>
<dbReference type="EMBL" id="PYLS01000004">
    <property type="protein sequence ID" value="PST84387.1"/>
    <property type="molecule type" value="Genomic_DNA"/>
</dbReference>
<keyword evidence="6" id="KW-0732">Signal</keyword>
<dbReference type="Gene3D" id="3.50.50.60">
    <property type="entry name" value="FAD/NAD(P)-binding domain"/>
    <property type="match status" value="2"/>
</dbReference>
<dbReference type="Pfam" id="PF01593">
    <property type="entry name" value="Amino_oxidase"/>
    <property type="match status" value="1"/>
</dbReference>
<accession>A0A2T3HPQ6</accession>
<dbReference type="InterPro" id="IPR014105">
    <property type="entry name" value="Carotenoid/retinoid_OxRdtase"/>
</dbReference>
<evidence type="ECO:0000256" key="5">
    <source>
        <dbReference type="RuleBase" id="RU362075"/>
    </source>
</evidence>
<protein>
    <submittedName>
        <fullName evidence="8">Phytoene desaturase</fullName>
    </submittedName>
</protein>
<evidence type="ECO:0000256" key="6">
    <source>
        <dbReference type="SAM" id="SignalP"/>
    </source>
</evidence>
<dbReference type="RefSeq" id="WP_107214487.1">
    <property type="nucleotide sequence ID" value="NZ_KZ686268.1"/>
</dbReference>
<dbReference type="GO" id="GO:0016491">
    <property type="term" value="F:oxidoreductase activity"/>
    <property type="evidence" value="ECO:0007669"/>
    <property type="project" value="UniProtKB-KW"/>
</dbReference>
<feature type="chain" id="PRO_5015554843" evidence="6">
    <location>
        <begin position="21"/>
        <end position="492"/>
    </location>
</feature>
<evidence type="ECO:0000256" key="3">
    <source>
        <dbReference type="ARBA" id="ARBA00022746"/>
    </source>
</evidence>